<evidence type="ECO:0000313" key="3">
    <source>
        <dbReference type="EMBL" id="QPH54115.1"/>
    </source>
</evidence>
<organism evidence="3 4">
    <name type="scientific">Pontivivens ytuae</name>
    <dbReference type="NCBI Taxonomy" id="2789856"/>
    <lineage>
        <taxon>Bacteria</taxon>
        <taxon>Pseudomonadati</taxon>
        <taxon>Pseudomonadota</taxon>
        <taxon>Alphaproteobacteria</taxon>
        <taxon>Rhodobacterales</taxon>
        <taxon>Paracoccaceae</taxon>
        <taxon>Pontivivens</taxon>
    </lineage>
</organism>
<reference evidence="3 4" key="1">
    <citation type="submission" date="2020-11" db="EMBL/GenBank/DDBJ databases">
        <title>Description of Pontivivens ytuae sp. nov. isolated from deep sea sediment of Mariana Trench.</title>
        <authorList>
            <person name="Wang Z."/>
            <person name="Sun Q.-L."/>
            <person name="Xu X.-D."/>
            <person name="Tang Y.-Z."/>
            <person name="Zhang J."/>
        </authorList>
    </citation>
    <scope>NUCLEOTIDE SEQUENCE [LARGE SCALE GENOMIC DNA]</scope>
    <source>
        <strain evidence="3 4">MT2928</strain>
    </source>
</reference>
<protein>
    <submittedName>
        <fullName evidence="3">ABC transporter substrate-binding protein</fullName>
    </submittedName>
</protein>
<dbReference type="InterPro" id="IPR015168">
    <property type="entry name" value="SsuA/THI5"/>
</dbReference>
<dbReference type="RefSeq" id="WP_196103324.1">
    <property type="nucleotide sequence ID" value="NZ_CP064942.1"/>
</dbReference>
<feature type="signal peptide" evidence="1">
    <location>
        <begin position="1"/>
        <end position="22"/>
    </location>
</feature>
<evidence type="ECO:0000259" key="2">
    <source>
        <dbReference type="Pfam" id="PF09084"/>
    </source>
</evidence>
<feature type="chain" id="PRO_5032354725" evidence="1">
    <location>
        <begin position="23"/>
        <end position="344"/>
    </location>
</feature>
<dbReference type="Proteomes" id="UP000594800">
    <property type="component" value="Chromosome"/>
</dbReference>
<proteinExistence type="predicted"/>
<dbReference type="PANTHER" id="PTHR30024">
    <property type="entry name" value="ALIPHATIC SULFONATES-BINDING PROTEIN-RELATED"/>
    <property type="match status" value="1"/>
</dbReference>
<dbReference type="AlphaFoldDB" id="A0A7S9LSF1"/>
<dbReference type="PANTHER" id="PTHR30024:SF42">
    <property type="entry name" value="ALIPHATIC SULFONATES-BINDING PROTEIN-RELATED"/>
    <property type="match status" value="1"/>
</dbReference>
<gene>
    <name evidence="3" type="ORF">I0K15_20475</name>
</gene>
<evidence type="ECO:0000313" key="4">
    <source>
        <dbReference type="Proteomes" id="UP000594800"/>
    </source>
</evidence>
<dbReference type="Pfam" id="PF09084">
    <property type="entry name" value="NMT1"/>
    <property type="match status" value="1"/>
</dbReference>
<keyword evidence="1" id="KW-0732">Signal</keyword>
<dbReference type="KEGG" id="poz:I0K15_20475"/>
<sequence>MKLRMTLAALASATALAVPATAQDDINVSYQPALYWALPFYVADQMGWWDEVGLGPNYSTFPSGAPQVAAAAAGDWDVGGTGSAPAVLGAARFDIVTIGITNNESAGNAMMVRGDDAEAVRADPAEALRGQQLLVTTNSTGEYASAACIESFGLTYPDDVEVVNLNQQEIISAFATGTGAMAGLWAPNIYTLEERAGAELLCSGQDAGAIVPGALIARRDYAEENPEMVARFLAVFLRGVQWIRDNNDEAVSMMADFYALTGVELPEQYLQREIDTRPMFTLDEQLGLLTGDNPEAVQWFNGLGGYMTSTGTLESELDAATFIDPQYMQLVADTPELAAFANGE</sequence>
<feature type="domain" description="SsuA/THI5-like" evidence="2">
    <location>
        <begin position="38"/>
        <end position="250"/>
    </location>
</feature>
<evidence type="ECO:0000256" key="1">
    <source>
        <dbReference type="SAM" id="SignalP"/>
    </source>
</evidence>
<dbReference type="Gene3D" id="3.40.190.10">
    <property type="entry name" value="Periplasmic binding protein-like II"/>
    <property type="match status" value="2"/>
</dbReference>
<accession>A0A7S9LSF1</accession>
<name>A0A7S9LSF1_9RHOB</name>
<dbReference type="EMBL" id="CP064942">
    <property type="protein sequence ID" value="QPH54115.1"/>
    <property type="molecule type" value="Genomic_DNA"/>
</dbReference>
<dbReference type="SUPFAM" id="SSF53850">
    <property type="entry name" value="Periplasmic binding protein-like II"/>
    <property type="match status" value="1"/>
</dbReference>
<keyword evidence="4" id="KW-1185">Reference proteome</keyword>